<dbReference type="VEuPathDB" id="MicrosporidiaDB:M153_5320005224"/>
<feature type="region of interest" description="Disordered" evidence="1">
    <location>
        <begin position="1"/>
        <end position="329"/>
    </location>
</feature>
<dbReference type="InterPro" id="IPR001849">
    <property type="entry name" value="PH_domain"/>
</dbReference>
<dbReference type="Proteomes" id="UP000051530">
    <property type="component" value="Unassembled WGS sequence"/>
</dbReference>
<feature type="compositionally biased region" description="Polar residues" evidence="1">
    <location>
        <begin position="90"/>
        <end position="105"/>
    </location>
</feature>
<accession>A0A0R0LWV9</accession>
<dbReference type="InterPro" id="IPR011993">
    <property type="entry name" value="PH-like_dom_sf"/>
</dbReference>
<dbReference type="EMBL" id="LGUB01000199">
    <property type="protein sequence ID" value="KRH93846.1"/>
    <property type="molecule type" value="Genomic_DNA"/>
</dbReference>
<evidence type="ECO:0000313" key="4">
    <source>
        <dbReference type="Proteomes" id="UP000051530"/>
    </source>
</evidence>
<evidence type="ECO:0000313" key="3">
    <source>
        <dbReference type="EMBL" id="KRH93846.1"/>
    </source>
</evidence>
<organism evidence="3 4">
    <name type="scientific">Pseudoloma neurophilia</name>
    <dbReference type="NCBI Taxonomy" id="146866"/>
    <lineage>
        <taxon>Eukaryota</taxon>
        <taxon>Fungi</taxon>
        <taxon>Fungi incertae sedis</taxon>
        <taxon>Microsporidia</taxon>
        <taxon>Pseudoloma</taxon>
    </lineage>
</organism>
<feature type="compositionally biased region" description="Basic and acidic residues" evidence="1">
    <location>
        <begin position="246"/>
        <end position="305"/>
    </location>
</feature>
<dbReference type="SUPFAM" id="SSF50729">
    <property type="entry name" value="PH domain-like"/>
    <property type="match status" value="1"/>
</dbReference>
<sequence length="444" mass="51931">MVQRKSGRRKSIMIVEKDRTQREIDKRPNEEKQNEEKQNEEKQNEEKSNISLSKTEIDKNSEIKKSENEIQKADSKDKIEKKENDKDQKSATCTNESPIDQSTTNKTKDEEKINKKEGEQEDTMVKRVEPEDKNVEEKNTEDKNVEEKNTEEKTSEEKTSEQHPSEQQPTEEKSNERTVHFNETANETAEVPKDPTKSVPSPNLDEIEEKNKKINQEIKESEVNDLKDGGVPPQAASEINLSKQQTLEKKEENTQRTTSENKENTQKIEEQKKEENTQKTTSENKENTQKTKENKKEDSTSKQRDSNQMPKSELDGITGAVPVSDLDPNSELYNLKDNILIEGPARKRMFLCPCFYHSRYYVLTNNGELKYFKNKNKESRNSIKISDQIQLIRRVNETNESFKIFMKFTDDSVESIKYDNEQLRDLWHEKIKQFVRSHENGRME</sequence>
<feature type="compositionally biased region" description="Basic and acidic residues" evidence="1">
    <location>
        <begin position="55"/>
        <end position="89"/>
    </location>
</feature>
<evidence type="ECO:0000256" key="1">
    <source>
        <dbReference type="SAM" id="MobiDB-lite"/>
    </source>
</evidence>
<feature type="compositionally biased region" description="Basic and acidic residues" evidence="1">
    <location>
        <begin position="106"/>
        <end position="180"/>
    </location>
</feature>
<feature type="domain" description="PH" evidence="2">
    <location>
        <begin position="338"/>
        <end position="436"/>
    </location>
</feature>
<dbReference type="OrthoDB" id="73919at2759"/>
<gene>
    <name evidence="3" type="ORF">M153_5320005224</name>
</gene>
<feature type="compositionally biased region" description="Basic and acidic residues" evidence="1">
    <location>
        <begin position="15"/>
        <end position="48"/>
    </location>
</feature>
<evidence type="ECO:0000259" key="2">
    <source>
        <dbReference type="PROSITE" id="PS50003"/>
    </source>
</evidence>
<feature type="compositionally biased region" description="Basic and acidic residues" evidence="1">
    <location>
        <begin position="209"/>
        <end position="228"/>
    </location>
</feature>
<name>A0A0R0LWV9_9MICR</name>
<protein>
    <submittedName>
        <fullName evidence="3">HSB-like chaperone-like protein</fullName>
    </submittedName>
</protein>
<dbReference type="Gene3D" id="2.30.29.30">
    <property type="entry name" value="Pleckstrin-homology domain (PH domain)/Phosphotyrosine-binding domain (PTB)"/>
    <property type="match status" value="1"/>
</dbReference>
<feature type="compositionally biased region" description="Basic residues" evidence="1">
    <location>
        <begin position="1"/>
        <end position="11"/>
    </location>
</feature>
<comment type="caution">
    <text evidence="3">The sequence shown here is derived from an EMBL/GenBank/DDBJ whole genome shotgun (WGS) entry which is preliminary data.</text>
</comment>
<dbReference type="AlphaFoldDB" id="A0A0R0LWV9"/>
<keyword evidence="4" id="KW-1185">Reference proteome</keyword>
<proteinExistence type="predicted"/>
<dbReference type="PROSITE" id="PS50003">
    <property type="entry name" value="PH_DOMAIN"/>
    <property type="match status" value="1"/>
</dbReference>
<reference evidence="3 4" key="1">
    <citation type="submission" date="2015-07" db="EMBL/GenBank/DDBJ databases">
        <title>The genome of Pseudoloma neurophilia, a relevant intracellular parasite of the zebrafish.</title>
        <authorList>
            <person name="Ndikumana S."/>
            <person name="Pelin A."/>
            <person name="Sanders J."/>
            <person name="Corradi N."/>
        </authorList>
    </citation>
    <scope>NUCLEOTIDE SEQUENCE [LARGE SCALE GENOMIC DNA]</scope>
    <source>
        <strain evidence="3 4">MK1</strain>
    </source>
</reference>